<evidence type="ECO:0000259" key="3">
    <source>
        <dbReference type="Pfam" id="PF13785"/>
    </source>
</evidence>
<reference evidence="4 5" key="1">
    <citation type="submission" date="2017-06" db="EMBL/GenBank/DDBJ databases">
        <title>Streptomyces albireticuli Genome sequencing and assembly.</title>
        <authorList>
            <person name="Wang Y."/>
            <person name="Du B."/>
            <person name="Ding Y."/>
            <person name="Liu H."/>
            <person name="Hou Q."/>
            <person name="Liu K."/>
            <person name="Yao L."/>
            <person name="Wang C."/>
        </authorList>
    </citation>
    <scope>NUCLEOTIDE SEQUENCE [LARGE SCALE GENOMIC DNA]</scope>
    <source>
        <strain evidence="4 5">MDJK11</strain>
    </source>
</reference>
<dbReference type="Gene3D" id="3.40.50.150">
    <property type="entry name" value="Vaccinia Virus protein VP39"/>
    <property type="match status" value="1"/>
</dbReference>
<dbReference type="Pfam" id="PF13649">
    <property type="entry name" value="Methyltransf_25"/>
    <property type="match status" value="1"/>
</dbReference>
<gene>
    <name evidence="4" type="ORF">SMD11_1928</name>
</gene>
<dbReference type="CDD" id="cd02440">
    <property type="entry name" value="AdoMet_MTases"/>
    <property type="match status" value="1"/>
</dbReference>
<evidence type="ECO:0000259" key="2">
    <source>
        <dbReference type="Pfam" id="PF13649"/>
    </source>
</evidence>
<dbReference type="InterPro" id="IPR029063">
    <property type="entry name" value="SAM-dependent_MTases_sf"/>
</dbReference>
<sequence length="462" mass="50424">MSEQRHEPRNERNEQETERPNGSSHEQEYPRHPWTPACAAVADRLTPGADVVVRGRKWRVAGRVVATDHEETWLEVLLEDGSETSWLAVETLGGDPRLSLWRRAEATTAGFDLASATLRGAVLTETARGEARYVTEGRFAWALPAAGRLVHREYEGPEGRVAAARFSPEGPWLVGVGTPLGGAEALEGPEGLDEEGDGGTTEPGDWWTAFFGDIYTDSDIEQQDPGLTRTMVDCVTALLPPATHPRLLDLACGTGRHAVPLAGAGYRVTGADLSADYLGQARRRAAAAGRDVAFVRADMRDLGAFPDGSFDAVTNLHTSFGFFHDAAEDMRVLHEVRRVLAPGGRFLLDVVNRDAFLRQTSEVFGVPEDQYVIRNFDSSTGRTFLHEEVFDPLTSRIRWTVTEPATGRSSTADYRVFSAHELLAMLRAAGLRVEAVHGDYDRSPFTVHAPSVVVLASAPAAR</sequence>
<dbReference type="InterPro" id="IPR050508">
    <property type="entry name" value="Methyltransf_Superfamily"/>
</dbReference>
<feature type="domain" description="DUF4178" evidence="3">
    <location>
        <begin position="47"/>
        <end position="162"/>
    </location>
</feature>
<evidence type="ECO:0000313" key="5">
    <source>
        <dbReference type="Proteomes" id="UP000195755"/>
    </source>
</evidence>
<dbReference type="RefSeq" id="WP_087926020.1">
    <property type="nucleotide sequence ID" value="NZ_CP021744.1"/>
</dbReference>
<proteinExistence type="predicted"/>
<feature type="compositionally biased region" description="Basic and acidic residues" evidence="1">
    <location>
        <begin position="1"/>
        <end position="31"/>
    </location>
</feature>
<dbReference type="OrthoDB" id="279734at2"/>
<accession>A0A1Z2KZX9</accession>
<dbReference type="SUPFAM" id="SSF53335">
    <property type="entry name" value="S-adenosyl-L-methionine-dependent methyltransferases"/>
    <property type="match status" value="1"/>
</dbReference>
<organism evidence="4 5">
    <name type="scientific">Streptomyces albireticuli</name>
    <dbReference type="NCBI Taxonomy" id="1940"/>
    <lineage>
        <taxon>Bacteria</taxon>
        <taxon>Bacillati</taxon>
        <taxon>Actinomycetota</taxon>
        <taxon>Actinomycetes</taxon>
        <taxon>Kitasatosporales</taxon>
        <taxon>Streptomycetaceae</taxon>
        <taxon>Streptomyces</taxon>
    </lineage>
</organism>
<dbReference type="InterPro" id="IPR025235">
    <property type="entry name" value="DUF4178"/>
</dbReference>
<evidence type="ECO:0000256" key="1">
    <source>
        <dbReference type="SAM" id="MobiDB-lite"/>
    </source>
</evidence>
<dbReference type="Proteomes" id="UP000195755">
    <property type="component" value="Chromosome"/>
</dbReference>
<feature type="region of interest" description="Disordered" evidence="1">
    <location>
        <begin position="1"/>
        <end position="33"/>
    </location>
</feature>
<protein>
    <recommendedName>
        <fullName evidence="6">Methyltransferase domain-containing protein</fullName>
    </recommendedName>
</protein>
<dbReference type="GO" id="GO:0008168">
    <property type="term" value="F:methyltransferase activity"/>
    <property type="evidence" value="ECO:0007669"/>
    <property type="project" value="TreeGrafter"/>
</dbReference>
<name>A0A1Z2KZX9_9ACTN</name>
<dbReference type="PANTHER" id="PTHR42912">
    <property type="entry name" value="METHYLTRANSFERASE"/>
    <property type="match status" value="1"/>
</dbReference>
<feature type="domain" description="Methyltransferase" evidence="2">
    <location>
        <begin position="248"/>
        <end position="344"/>
    </location>
</feature>
<evidence type="ECO:0000313" key="4">
    <source>
        <dbReference type="EMBL" id="ARZ67585.1"/>
    </source>
</evidence>
<dbReference type="InterPro" id="IPR041698">
    <property type="entry name" value="Methyltransf_25"/>
</dbReference>
<dbReference type="AlphaFoldDB" id="A0A1Z2KZX9"/>
<dbReference type="Pfam" id="PF13785">
    <property type="entry name" value="DUF4178"/>
    <property type="match status" value="1"/>
</dbReference>
<dbReference type="KEGG" id="salj:SMD11_1928"/>
<evidence type="ECO:0008006" key="6">
    <source>
        <dbReference type="Google" id="ProtNLM"/>
    </source>
</evidence>
<dbReference type="EMBL" id="CP021744">
    <property type="protein sequence ID" value="ARZ67585.1"/>
    <property type="molecule type" value="Genomic_DNA"/>
</dbReference>